<keyword evidence="3" id="KW-1185">Reference proteome</keyword>
<evidence type="ECO:0000256" key="1">
    <source>
        <dbReference type="SAM" id="SignalP"/>
    </source>
</evidence>
<dbReference type="Proteomes" id="UP001165122">
    <property type="component" value="Unassembled WGS sequence"/>
</dbReference>
<reference evidence="3" key="1">
    <citation type="journal article" date="2023" name="Commun. Biol.">
        <title>Genome analysis of Parmales, the sister group of diatoms, reveals the evolutionary specialization of diatoms from phago-mixotrophs to photoautotrophs.</title>
        <authorList>
            <person name="Ban H."/>
            <person name="Sato S."/>
            <person name="Yoshikawa S."/>
            <person name="Yamada K."/>
            <person name="Nakamura Y."/>
            <person name="Ichinomiya M."/>
            <person name="Sato N."/>
            <person name="Blanc-Mathieu R."/>
            <person name="Endo H."/>
            <person name="Kuwata A."/>
            <person name="Ogata H."/>
        </authorList>
    </citation>
    <scope>NUCLEOTIDE SEQUENCE [LARGE SCALE GENOMIC DNA]</scope>
    <source>
        <strain evidence="3">NIES 3700</strain>
    </source>
</reference>
<gene>
    <name evidence="2" type="ORF">TrLO_g10103</name>
</gene>
<dbReference type="AlphaFoldDB" id="A0A9W7FFG2"/>
<dbReference type="EMBL" id="BRXW01000158">
    <property type="protein sequence ID" value="GMI11126.1"/>
    <property type="molecule type" value="Genomic_DNA"/>
</dbReference>
<sequence length="212" mass="23834">MKLTTKSILSAVLITSSHAINPECIESEDEGLCIVKLSEHVFHEPNEEIPANVRGVYWIDAGEMKGKSNPWVDLNYMIPFPPDSHKAGKFYTIDATPGYQSWEDVPESFPYVSSFVKLGTRSEVDPEDLTIRWSACGPTCGTSFEYYFPLPMSSPSEQIGPNEYVRKAVVMGVTVSTWKGYRIVDDKGSKTAFWEKMISRFGNRALMLDDVE</sequence>
<evidence type="ECO:0000313" key="3">
    <source>
        <dbReference type="Proteomes" id="UP001165122"/>
    </source>
</evidence>
<feature type="signal peptide" evidence="1">
    <location>
        <begin position="1"/>
        <end position="19"/>
    </location>
</feature>
<organism evidence="2 3">
    <name type="scientific">Triparma laevis f. longispina</name>
    <dbReference type="NCBI Taxonomy" id="1714387"/>
    <lineage>
        <taxon>Eukaryota</taxon>
        <taxon>Sar</taxon>
        <taxon>Stramenopiles</taxon>
        <taxon>Ochrophyta</taxon>
        <taxon>Bolidophyceae</taxon>
        <taxon>Parmales</taxon>
        <taxon>Triparmaceae</taxon>
        <taxon>Triparma</taxon>
    </lineage>
</organism>
<keyword evidence="1" id="KW-0732">Signal</keyword>
<dbReference type="OrthoDB" id="189412at2759"/>
<protein>
    <submittedName>
        <fullName evidence="2">Uncharacterized protein</fullName>
    </submittedName>
</protein>
<accession>A0A9W7FFG2</accession>
<proteinExistence type="predicted"/>
<evidence type="ECO:0000313" key="2">
    <source>
        <dbReference type="EMBL" id="GMI11126.1"/>
    </source>
</evidence>
<comment type="caution">
    <text evidence="2">The sequence shown here is derived from an EMBL/GenBank/DDBJ whole genome shotgun (WGS) entry which is preliminary data.</text>
</comment>
<name>A0A9W7FFG2_9STRA</name>
<feature type="chain" id="PRO_5040960422" evidence="1">
    <location>
        <begin position="20"/>
        <end position="212"/>
    </location>
</feature>